<dbReference type="InterPro" id="IPR007393">
    <property type="entry name" value="YlxR_dom"/>
</dbReference>
<dbReference type="Gene3D" id="3.30.1230.10">
    <property type="entry name" value="YlxR-like"/>
    <property type="match status" value="1"/>
</dbReference>
<accession>A0A2I1I0A6</accession>
<dbReference type="Proteomes" id="UP000234198">
    <property type="component" value="Unassembled WGS sequence"/>
</dbReference>
<dbReference type="AlphaFoldDB" id="A0A2I1I0A6"/>
<feature type="domain" description="YlxR" evidence="1">
    <location>
        <begin position="1"/>
        <end position="72"/>
    </location>
</feature>
<dbReference type="InterPro" id="IPR037465">
    <property type="entry name" value="YlxR"/>
</dbReference>
<evidence type="ECO:0000313" key="2">
    <source>
        <dbReference type="EMBL" id="PKY64574.1"/>
    </source>
</evidence>
<reference evidence="2 3" key="1">
    <citation type="submission" date="2017-12" db="EMBL/GenBank/DDBJ databases">
        <title>Phylogenetic diversity of female urinary microbiome.</title>
        <authorList>
            <person name="Thomas-White K."/>
            <person name="Wolfe A.J."/>
        </authorList>
    </citation>
    <scope>NUCLEOTIDE SEQUENCE [LARGE SCALE GENOMIC DNA]</scope>
    <source>
        <strain evidence="2 3">UMB0018</strain>
    </source>
</reference>
<dbReference type="Pfam" id="PF04296">
    <property type="entry name" value="YlxR"/>
    <property type="match status" value="1"/>
</dbReference>
<name>A0A2I1I0A6_9ACTO</name>
<gene>
    <name evidence="2" type="ORF">CYJ22_05065</name>
</gene>
<proteinExistence type="predicted"/>
<organism evidence="2 3">
    <name type="scientific">Schaalia odontolytica</name>
    <dbReference type="NCBI Taxonomy" id="1660"/>
    <lineage>
        <taxon>Bacteria</taxon>
        <taxon>Bacillati</taxon>
        <taxon>Actinomycetota</taxon>
        <taxon>Actinomycetes</taxon>
        <taxon>Actinomycetales</taxon>
        <taxon>Actinomycetaceae</taxon>
        <taxon>Schaalia</taxon>
    </lineage>
</organism>
<dbReference type="SUPFAM" id="SSF64376">
    <property type="entry name" value="YlxR-like"/>
    <property type="match status" value="1"/>
</dbReference>
<dbReference type="PANTHER" id="PTHR34215">
    <property type="entry name" value="BLL0784 PROTEIN"/>
    <property type="match status" value="1"/>
</dbReference>
<evidence type="ECO:0000259" key="1">
    <source>
        <dbReference type="Pfam" id="PF04296"/>
    </source>
</evidence>
<protein>
    <submittedName>
        <fullName evidence="2">DUF448 domain-containing protein</fullName>
    </submittedName>
</protein>
<comment type="caution">
    <text evidence="2">The sequence shown here is derived from an EMBL/GenBank/DDBJ whole genome shotgun (WGS) entry which is preliminary data.</text>
</comment>
<dbReference type="PANTHER" id="PTHR34215:SF1">
    <property type="entry name" value="YLXR DOMAIN-CONTAINING PROTEIN"/>
    <property type="match status" value="1"/>
</dbReference>
<sequence length="78" mass="8482">MGCGTHANRAALVRIVRSPDGSIHLDRTATLPGRGAWIHPDAGCVQKARARRGLARSFRTGNVPDGVWDDVEELINHQ</sequence>
<evidence type="ECO:0000313" key="3">
    <source>
        <dbReference type="Proteomes" id="UP000234198"/>
    </source>
</evidence>
<dbReference type="EMBL" id="PKKM01000006">
    <property type="protein sequence ID" value="PKY64574.1"/>
    <property type="molecule type" value="Genomic_DNA"/>
</dbReference>
<dbReference type="InterPro" id="IPR035931">
    <property type="entry name" value="YlxR-like_sf"/>
</dbReference>